<protein>
    <recommendedName>
        <fullName evidence="8">Polysaccharide biosynthesis domain-containing protein</fullName>
    </recommendedName>
</protein>
<evidence type="ECO:0000313" key="7">
    <source>
        <dbReference type="Proteomes" id="UP001293593"/>
    </source>
</evidence>
<name>A0AAE1N9J5_9FABA</name>
<dbReference type="EMBL" id="JAWXYG010000001">
    <property type="protein sequence ID" value="KAK4285130.1"/>
    <property type="molecule type" value="Genomic_DNA"/>
</dbReference>
<keyword evidence="3 5" id="KW-1133">Transmembrane helix</keyword>
<sequence>MQHVLRKRYHPISILTGKPPITTVLVIGVIAFTFLILFLSRSSSDTSSSCYDSSAPFTKADAIIAAEFEKTPSPLVAILHYVTSRVTPQLSLAETRGPYDVLLSLAPCNFLVFGSGHDSLMWDSFNPRGTTLFLEEDPKWLRSILRRFPVLDVRMMRYRTRLSEANALLRSYKEECWGASVTIRLKGNEGCKLALNNMPEQVYGNDWDIILIDGPRGYEASLPGRMAVIYSAAVMARGRKKPGVTHVFVHDMDRKVERKYAREFLCSKYKVSEVGRLWHFVIPPAIKFDDHDFC</sequence>
<reference evidence="6" key="1">
    <citation type="submission" date="2023-10" db="EMBL/GenBank/DDBJ databases">
        <title>Chromosome-level genome of the transformable northern wattle, Acacia crassicarpa.</title>
        <authorList>
            <person name="Massaro I."/>
            <person name="Sinha N.R."/>
            <person name="Poethig S."/>
            <person name="Leichty A.R."/>
        </authorList>
    </citation>
    <scope>NUCLEOTIDE SEQUENCE</scope>
    <source>
        <strain evidence="6">Acra3RX</strain>
        <tissue evidence="6">Leaf</tissue>
    </source>
</reference>
<keyword evidence="2 5" id="KW-0812">Transmembrane</keyword>
<dbReference type="PANTHER" id="PTHR31444">
    <property type="entry name" value="OS11G0490100 PROTEIN"/>
    <property type="match status" value="1"/>
</dbReference>
<evidence type="ECO:0000256" key="5">
    <source>
        <dbReference type="SAM" id="Phobius"/>
    </source>
</evidence>
<evidence type="ECO:0000256" key="4">
    <source>
        <dbReference type="ARBA" id="ARBA00023136"/>
    </source>
</evidence>
<dbReference type="Gene3D" id="3.40.50.150">
    <property type="entry name" value="Vaccinia Virus protein VP39"/>
    <property type="match status" value="1"/>
</dbReference>
<accession>A0AAE1N9J5</accession>
<evidence type="ECO:0008006" key="8">
    <source>
        <dbReference type="Google" id="ProtNLM"/>
    </source>
</evidence>
<evidence type="ECO:0000256" key="1">
    <source>
        <dbReference type="ARBA" id="ARBA00004194"/>
    </source>
</evidence>
<dbReference type="GO" id="GO:0045492">
    <property type="term" value="P:xylan biosynthetic process"/>
    <property type="evidence" value="ECO:0007669"/>
    <property type="project" value="InterPro"/>
</dbReference>
<gene>
    <name evidence="6" type="ORF">QN277_001871</name>
</gene>
<evidence type="ECO:0000313" key="6">
    <source>
        <dbReference type="EMBL" id="KAK4285130.1"/>
    </source>
</evidence>
<feature type="transmembrane region" description="Helical" evidence="5">
    <location>
        <begin position="21"/>
        <end position="40"/>
    </location>
</feature>
<dbReference type="Pfam" id="PF21729">
    <property type="entry name" value="IRX15_IRX15L_GXM"/>
    <property type="match status" value="1"/>
</dbReference>
<proteinExistence type="predicted"/>
<evidence type="ECO:0000256" key="3">
    <source>
        <dbReference type="ARBA" id="ARBA00022989"/>
    </source>
</evidence>
<dbReference type="InterPro" id="IPR006514">
    <property type="entry name" value="IRX15/GXM/AGM"/>
</dbReference>
<dbReference type="NCBIfam" id="TIGR01627">
    <property type="entry name" value="A_thal_3515"/>
    <property type="match status" value="1"/>
</dbReference>
<dbReference type="AlphaFoldDB" id="A0AAE1N9J5"/>
<comment type="caution">
    <text evidence="6">The sequence shown here is derived from an EMBL/GenBank/DDBJ whole genome shotgun (WGS) entry which is preliminary data.</text>
</comment>
<dbReference type="InterPro" id="IPR029063">
    <property type="entry name" value="SAM-dependent_MTases_sf"/>
</dbReference>
<keyword evidence="4 5" id="KW-0472">Membrane</keyword>
<evidence type="ECO:0000256" key="2">
    <source>
        <dbReference type="ARBA" id="ARBA00022692"/>
    </source>
</evidence>
<keyword evidence="7" id="KW-1185">Reference proteome</keyword>
<organism evidence="6 7">
    <name type="scientific">Acacia crassicarpa</name>
    <name type="common">northern wattle</name>
    <dbReference type="NCBI Taxonomy" id="499986"/>
    <lineage>
        <taxon>Eukaryota</taxon>
        <taxon>Viridiplantae</taxon>
        <taxon>Streptophyta</taxon>
        <taxon>Embryophyta</taxon>
        <taxon>Tracheophyta</taxon>
        <taxon>Spermatophyta</taxon>
        <taxon>Magnoliopsida</taxon>
        <taxon>eudicotyledons</taxon>
        <taxon>Gunneridae</taxon>
        <taxon>Pentapetalae</taxon>
        <taxon>rosids</taxon>
        <taxon>fabids</taxon>
        <taxon>Fabales</taxon>
        <taxon>Fabaceae</taxon>
        <taxon>Caesalpinioideae</taxon>
        <taxon>mimosoid clade</taxon>
        <taxon>Acacieae</taxon>
        <taxon>Acacia</taxon>
    </lineage>
</organism>
<comment type="subcellular location">
    <subcellularLocation>
        <location evidence="1">Golgi apparatus membrane</location>
        <topology evidence="1">Single-pass membrane protein</topology>
    </subcellularLocation>
</comment>
<dbReference type="GO" id="GO:0000139">
    <property type="term" value="C:Golgi membrane"/>
    <property type="evidence" value="ECO:0007669"/>
    <property type="project" value="UniProtKB-SubCell"/>
</dbReference>
<dbReference type="Proteomes" id="UP001293593">
    <property type="component" value="Unassembled WGS sequence"/>
</dbReference>